<comment type="caution">
    <text evidence="1">The sequence shown here is derived from an EMBL/GenBank/DDBJ whole genome shotgun (WGS) entry which is preliminary data.</text>
</comment>
<gene>
    <name evidence="1" type="ORF">ACRB68_53830</name>
</gene>
<name>A0A7K0C1D5_9ACTN</name>
<sequence length="66" mass="6835">MSAGPASAWASLGEGCDLLPLSSALEIAKAAYEEALIRHGMLPAAIAVVHAYAEQNLEALEAEEDP</sequence>
<keyword evidence="2" id="KW-1185">Reference proteome</keyword>
<dbReference type="EMBL" id="WEGH01000003">
    <property type="protein sequence ID" value="MQY07283.1"/>
    <property type="molecule type" value="Genomic_DNA"/>
</dbReference>
<dbReference type="AlphaFoldDB" id="A0A7K0C1D5"/>
<evidence type="ECO:0000313" key="1">
    <source>
        <dbReference type="EMBL" id="MQY07283.1"/>
    </source>
</evidence>
<evidence type="ECO:0000313" key="2">
    <source>
        <dbReference type="Proteomes" id="UP000487268"/>
    </source>
</evidence>
<organism evidence="1 2">
    <name type="scientific">Actinomadura macrotermitis</name>
    <dbReference type="NCBI Taxonomy" id="2585200"/>
    <lineage>
        <taxon>Bacteria</taxon>
        <taxon>Bacillati</taxon>
        <taxon>Actinomycetota</taxon>
        <taxon>Actinomycetes</taxon>
        <taxon>Streptosporangiales</taxon>
        <taxon>Thermomonosporaceae</taxon>
        <taxon>Actinomadura</taxon>
    </lineage>
</organism>
<dbReference type="Proteomes" id="UP000487268">
    <property type="component" value="Unassembled WGS sequence"/>
</dbReference>
<proteinExistence type="predicted"/>
<reference evidence="1 2" key="1">
    <citation type="submission" date="2019-10" db="EMBL/GenBank/DDBJ databases">
        <title>Actinomadura rubteroloni sp. nov. and Actinomadura macrotermitis sp. nov., isolated from the gut of fungus growing-termite Macrotermes natalensis.</title>
        <authorList>
            <person name="Benndorf R."/>
            <person name="Martin K."/>
            <person name="Kuefner M."/>
            <person name="De Beer W."/>
            <person name="Kaster A.-K."/>
            <person name="Vollmers J."/>
            <person name="Poulsen M."/>
            <person name="Beemelmanns C."/>
        </authorList>
    </citation>
    <scope>NUCLEOTIDE SEQUENCE [LARGE SCALE GENOMIC DNA]</scope>
    <source>
        <strain evidence="1 2">RB68</strain>
    </source>
</reference>
<dbReference type="RefSeq" id="WP_153536988.1">
    <property type="nucleotide sequence ID" value="NZ_WEGH01000003.1"/>
</dbReference>
<accession>A0A7K0C1D5</accession>
<protein>
    <submittedName>
        <fullName evidence="1">Uncharacterized protein</fullName>
    </submittedName>
</protein>